<feature type="transmembrane region" description="Helical" evidence="1">
    <location>
        <begin position="48"/>
        <end position="69"/>
    </location>
</feature>
<organism evidence="2 3">
    <name type="scientific">Caulobacter mirabilis</name>
    <dbReference type="NCBI Taxonomy" id="69666"/>
    <lineage>
        <taxon>Bacteria</taxon>
        <taxon>Pseudomonadati</taxon>
        <taxon>Pseudomonadota</taxon>
        <taxon>Alphaproteobacteria</taxon>
        <taxon>Caulobacterales</taxon>
        <taxon>Caulobacteraceae</taxon>
        <taxon>Caulobacter</taxon>
    </lineage>
</organism>
<evidence type="ECO:0000313" key="2">
    <source>
        <dbReference type="EMBL" id="ATQ43404.1"/>
    </source>
</evidence>
<accession>A0A2D2AZI3</accession>
<keyword evidence="1" id="KW-0472">Membrane</keyword>
<proteinExistence type="predicted"/>
<protein>
    <submittedName>
        <fullName evidence="2">Uncharacterized protein</fullName>
    </submittedName>
</protein>
<dbReference type="Proteomes" id="UP000228945">
    <property type="component" value="Chromosome"/>
</dbReference>
<dbReference type="RefSeq" id="WP_099622655.1">
    <property type="nucleotide sequence ID" value="NZ_CP024201.1"/>
</dbReference>
<gene>
    <name evidence="2" type="ORF">CSW64_13770</name>
</gene>
<dbReference type="KEGG" id="cmb:CSW64_13770"/>
<name>A0A2D2AZI3_9CAUL</name>
<keyword evidence="3" id="KW-1185">Reference proteome</keyword>
<keyword evidence="1" id="KW-0812">Transmembrane</keyword>
<keyword evidence="1" id="KW-1133">Transmembrane helix</keyword>
<dbReference type="EMBL" id="CP024201">
    <property type="protein sequence ID" value="ATQ43404.1"/>
    <property type="molecule type" value="Genomic_DNA"/>
</dbReference>
<evidence type="ECO:0000256" key="1">
    <source>
        <dbReference type="SAM" id="Phobius"/>
    </source>
</evidence>
<reference evidence="2 3" key="1">
    <citation type="submission" date="2017-10" db="EMBL/GenBank/DDBJ databases">
        <title>Genome sequence of Caulobacter mirabilis FWC38.</title>
        <authorList>
            <person name="Fiebig A."/>
            <person name="Crosson S."/>
        </authorList>
    </citation>
    <scope>NUCLEOTIDE SEQUENCE [LARGE SCALE GENOMIC DNA]</scope>
    <source>
        <strain evidence="2 3">FWC 38</strain>
    </source>
</reference>
<evidence type="ECO:0000313" key="3">
    <source>
        <dbReference type="Proteomes" id="UP000228945"/>
    </source>
</evidence>
<dbReference type="AlphaFoldDB" id="A0A2D2AZI3"/>
<sequence>MTPRAWNLACSAACFAITGLAVYVGLVSAIGVSINETYFGRPQPKDVAAFWLSLLVGVSAMLGFVFFLMRGMRRQRR</sequence>